<keyword evidence="3" id="KW-1185">Reference proteome</keyword>
<organism evidence="2 3">
    <name type="scientific">Roseovarius halotolerans</name>
    <dbReference type="NCBI Taxonomy" id="505353"/>
    <lineage>
        <taxon>Bacteria</taxon>
        <taxon>Pseudomonadati</taxon>
        <taxon>Pseudomonadota</taxon>
        <taxon>Alphaproteobacteria</taxon>
        <taxon>Rhodobacterales</taxon>
        <taxon>Roseobacteraceae</taxon>
        <taxon>Roseovarius</taxon>
    </lineage>
</organism>
<reference evidence="2 3" key="1">
    <citation type="submission" date="2017-03" db="EMBL/GenBank/DDBJ databases">
        <authorList>
            <person name="Afonso C.L."/>
            <person name="Miller P.J."/>
            <person name="Scott M.A."/>
            <person name="Spackman E."/>
            <person name="Goraichik I."/>
            <person name="Dimitrov K.M."/>
            <person name="Suarez D.L."/>
            <person name="Swayne D.E."/>
        </authorList>
    </citation>
    <scope>NUCLEOTIDE SEQUENCE [LARGE SCALE GENOMIC DNA]</scope>
    <source>
        <strain evidence="2 3">CECT 8110</strain>
    </source>
</reference>
<evidence type="ECO:0000256" key="1">
    <source>
        <dbReference type="SAM" id="Phobius"/>
    </source>
</evidence>
<feature type="transmembrane region" description="Helical" evidence="1">
    <location>
        <begin position="248"/>
        <end position="271"/>
    </location>
</feature>
<feature type="transmembrane region" description="Helical" evidence="1">
    <location>
        <begin position="176"/>
        <end position="200"/>
    </location>
</feature>
<keyword evidence="1" id="KW-0812">Transmembrane</keyword>
<feature type="transmembrane region" description="Helical" evidence="1">
    <location>
        <begin position="354"/>
        <end position="373"/>
    </location>
</feature>
<feature type="transmembrane region" description="Helical" evidence="1">
    <location>
        <begin position="404"/>
        <end position="431"/>
    </location>
</feature>
<feature type="transmembrane region" description="Helical" evidence="1">
    <location>
        <begin position="7"/>
        <end position="25"/>
    </location>
</feature>
<name>A0A1X6ZIU6_9RHOB</name>
<dbReference type="RefSeq" id="WP_085818408.1">
    <property type="nucleotide sequence ID" value="NZ_FWFU01000003.1"/>
</dbReference>
<feature type="transmembrane region" description="Helical" evidence="1">
    <location>
        <begin position="443"/>
        <end position="462"/>
    </location>
</feature>
<feature type="transmembrane region" description="Helical" evidence="1">
    <location>
        <begin position="206"/>
        <end position="227"/>
    </location>
</feature>
<protein>
    <recommendedName>
        <fullName evidence="4">Citrate transporter</fullName>
    </recommendedName>
</protein>
<feature type="transmembrane region" description="Helical" evidence="1">
    <location>
        <begin position="85"/>
        <end position="105"/>
    </location>
</feature>
<feature type="transmembrane region" description="Helical" evidence="1">
    <location>
        <begin position="277"/>
        <end position="295"/>
    </location>
</feature>
<gene>
    <name evidence="2" type="ORF">ROH8110_02909</name>
</gene>
<keyword evidence="1" id="KW-1133">Transmembrane helix</keyword>
<dbReference type="AlphaFoldDB" id="A0A1X6ZIU6"/>
<dbReference type="EMBL" id="FWFU01000003">
    <property type="protein sequence ID" value="SLN52436.1"/>
    <property type="molecule type" value="Genomic_DNA"/>
</dbReference>
<keyword evidence="1" id="KW-0472">Membrane</keyword>
<feature type="transmembrane region" description="Helical" evidence="1">
    <location>
        <begin position="325"/>
        <end position="342"/>
    </location>
</feature>
<feature type="transmembrane region" description="Helical" evidence="1">
    <location>
        <begin position="57"/>
        <end position="73"/>
    </location>
</feature>
<proteinExistence type="predicted"/>
<evidence type="ECO:0008006" key="4">
    <source>
        <dbReference type="Google" id="ProtNLM"/>
    </source>
</evidence>
<sequence>MRPSTRVNRTTGSLLLTITGLVILREWTPNALADMILPGLVIVTTLLLALQTSAGRYLFALVALALTVALALANPDWQAVTLKALYTAGFICAFFTALATLRFAAETSASIRRAGRFLAQQPPGRRYLALTVGGQMFALLLNYGAIALLGSLATASANEEPDPEIRRHRTRRMLLAIQRAFTSMLPWSPLSFAIAISVALIPGATWAQAVLPGIVSSVLMAGTGWALDSMFRPTLSGPRPAPKPPQGSWASILPLLLLLAILVSSITLLHYVTDVRVVGMVILIVPLIAMAWIALQSRSAEPELRIARRFARYSFCELPNYRSEILLLMMAGYIGTVGAPLLEPLLTGLGLDLAALPMPLVLVAFVWLIPLAGQIGMNPILAVTLIAPLVPPAAELGISPTALIVAITAGWALSGVTSPFTATTLLVGSFARISARHVGLRWNGGYFLLTATILSVWVVIYASL</sequence>
<feature type="transmembrane region" description="Helical" evidence="1">
    <location>
        <begin position="31"/>
        <end position="50"/>
    </location>
</feature>
<evidence type="ECO:0000313" key="3">
    <source>
        <dbReference type="Proteomes" id="UP000193207"/>
    </source>
</evidence>
<evidence type="ECO:0000313" key="2">
    <source>
        <dbReference type="EMBL" id="SLN52436.1"/>
    </source>
</evidence>
<dbReference type="Proteomes" id="UP000193207">
    <property type="component" value="Unassembled WGS sequence"/>
</dbReference>
<accession>A0A1X6ZIU6</accession>